<dbReference type="InterPro" id="IPR010982">
    <property type="entry name" value="Lambda_DNA-bd_dom_sf"/>
</dbReference>
<organism evidence="2 3">
    <name type="scientific">Bifidobacterium xylocopae</name>
    <dbReference type="NCBI Taxonomy" id="2493119"/>
    <lineage>
        <taxon>Bacteria</taxon>
        <taxon>Bacillati</taxon>
        <taxon>Actinomycetota</taxon>
        <taxon>Actinomycetes</taxon>
        <taxon>Bifidobacteriales</taxon>
        <taxon>Bifidobacteriaceae</taxon>
        <taxon>Bifidobacterium</taxon>
    </lineage>
</organism>
<accession>A0A366KCP1</accession>
<dbReference type="PROSITE" id="PS50943">
    <property type="entry name" value="HTH_CROC1"/>
    <property type="match status" value="1"/>
</dbReference>
<dbReference type="EMBL" id="PDCH01000017">
    <property type="protein sequence ID" value="RBP98883.1"/>
    <property type="molecule type" value="Genomic_DNA"/>
</dbReference>
<dbReference type="SMART" id="SM00530">
    <property type="entry name" value="HTH_XRE"/>
    <property type="match status" value="1"/>
</dbReference>
<dbReference type="CDD" id="cd00093">
    <property type="entry name" value="HTH_XRE"/>
    <property type="match status" value="1"/>
</dbReference>
<protein>
    <recommendedName>
        <fullName evidence="1">HTH cro/C1-type domain-containing protein</fullName>
    </recommendedName>
</protein>
<feature type="domain" description="HTH cro/C1-type" evidence="1">
    <location>
        <begin position="51"/>
        <end position="108"/>
    </location>
</feature>
<dbReference type="RefSeq" id="WP_201736577.1">
    <property type="nucleotide sequence ID" value="NZ_PDCH01000017.1"/>
</dbReference>
<evidence type="ECO:0000259" key="1">
    <source>
        <dbReference type="PROSITE" id="PS50943"/>
    </source>
</evidence>
<dbReference type="SUPFAM" id="SSF47413">
    <property type="entry name" value="lambda repressor-like DNA-binding domains"/>
    <property type="match status" value="1"/>
</dbReference>
<dbReference type="Proteomes" id="UP000252345">
    <property type="component" value="Unassembled WGS sequence"/>
</dbReference>
<dbReference type="GO" id="GO:0003677">
    <property type="term" value="F:DNA binding"/>
    <property type="evidence" value="ECO:0007669"/>
    <property type="project" value="InterPro"/>
</dbReference>
<evidence type="ECO:0000313" key="3">
    <source>
        <dbReference type="Proteomes" id="UP000252345"/>
    </source>
</evidence>
<comment type="caution">
    <text evidence="2">The sequence shown here is derived from an EMBL/GenBank/DDBJ whole genome shotgun (WGS) entry which is preliminary data.</text>
</comment>
<dbReference type="Gene3D" id="1.10.260.40">
    <property type="entry name" value="lambda repressor-like DNA-binding domains"/>
    <property type="match status" value="1"/>
</dbReference>
<proteinExistence type="predicted"/>
<dbReference type="InterPro" id="IPR001387">
    <property type="entry name" value="Cro/C1-type_HTH"/>
</dbReference>
<reference evidence="2 3" key="1">
    <citation type="submission" date="2017-10" db="EMBL/GenBank/DDBJ databases">
        <title>Bifidobacterium xylocopum sp. nov. and Bifidobacterium aemilianum sp. nov., from the carpenter bee (Xylocopa violacea) digestive tract.</title>
        <authorList>
            <person name="Alberoni D."/>
            <person name="Baffoni L."/>
            <person name="Di Gioia D."/>
            <person name="Gaggia F."/>
            <person name="Biavati B."/>
        </authorList>
    </citation>
    <scope>NUCLEOTIDE SEQUENCE [LARGE SCALE GENOMIC DNA]</scope>
    <source>
        <strain evidence="2 3">XV2</strain>
    </source>
</reference>
<gene>
    <name evidence="2" type="ORF">CRD59_06805</name>
</gene>
<sequence>MKDKSHHLPASAPSVLAPLVTSLETVPDVASRAPGLLPPPLLDWEAWRAMVKDLKAARGVSINTIAERSGLDRSTVIELLNGRRQVKSFRVDTLWALAWALGVRPEGFPGFIAPLVVGYEEGHKDDPDGVGSACE</sequence>
<name>A0A366KCP1_9BIFI</name>
<dbReference type="AlphaFoldDB" id="A0A366KCP1"/>
<evidence type="ECO:0000313" key="2">
    <source>
        <dbReference type="EMBL" id="RBP98883.1"/>
    </source>
</evidence>
<keyword evidence="3" id="KW-1185">Reference proteome</keyword>
<dbReference type="Pfam" id="PF01381">
    <property type="entry name" value="HTH_3"/>
    <property type="match status" value="1"/>
</dbReference>